<dbReference type="SUPFAM" id="SSF81923">
    <property type="entry name" value="Double Clp-N motif"/>
    <property type="match status" value="1"/>
</dbReference>
<gene>
    <name evidence="10" type="ORF">FB45DRAFT_990805</name>
</gene>
<proteinExistence type="inferred from homology"/>
<dbReference type="GO" id="GO:0070370">
    <property type="term" value="P:cellular heat acclimation"/>
    <property type="evidence" value="ECO:0007669"/>
    <property type="project" value="TreeGrafter"/>
</dbReference>
<comment type="similarity">
    <text evidence="1 7">Belongs to the ClpA/ClpB family.</text>
</comment>
<dbReference type="InterPro" id="IPR003959">
    <property type="entry name" value="ATPase_AAA_core"/>
</dbReference>
<dbReference type="SUPFAM" id="SSF52540">
    <property type="entry name" value="P-loop containing nucleoside triphosphate hydrolases"/>
    <property type="match status" value="2"/>
</dbReference>
<evidence type="ECO:0000256" key="7">
    <source>
        <dbReference type="RuleBase" id="RU004432"/>
    </source>
</evidence>
<dbReference type="EMBL" id="JARKIF010000009">
    <property type="protein sequence ID" value="KAJ7630930.1"/>
    <property type="molecule type" value="Genomic_DNA"/>
</dbReference>
<dbReference type="GO" id="GO:0043335">
    <property type="term" value="P:protein unfolding"/>
    <property type="evidence" value="ECO:0007669"/>
    <property type="project" value="TreeGrafter"/>
</dbReference>
<name>A0AAD7BUP0_9AGAR</name>
<feature type="coiled-coil region" evidence="8">
    <location>
        <begin position="488"/>
        <end position="542"/>
    </location>
</feature>
<dbReference type="InterPro" id="IPR018368">
    <property type="entry name" value="ClpA/B_CS1"/>
</dbReference>
<dbReference type="GO" id="GO:0016887">
    <property type="term" value="F:ATP hydrolysis activity"/>
    <property type="evidence" value="ECO:0007669"/>
    <property type="project" value="InterPro"/>
</dbReference>
<dbReference type="PROSITE" id="PS00871">
    <property type="entry name" value="CLPAB_2"/>
    <property type="match status" value="1"/>
</dbReference>
<dbReference type="PANTHER" id="PTHR11638:SF18">
    <property type="entry name" value="HEAT SHOCK PROTEIN 104"/>
    <property type="match status" value="1"/>
</dbReference>
<dbReference type="FunFam" id="3.40.50.300:FF:000120">
    <property type="entry name" value="ATP-dependent chaperone ClpB"/>
    <property type="match status" value="1"/>
</dbReference>
<dbReference type="Proteomes" id="UP001221142">
    <property type="component" value="Unassembled WGS sequence"/>
</dbReference>
<keyword evidence="3 7" id="KW-0547">Nucleotide-binding</keyword>
<dbReference type="GO" id="GO:0005829">
    <property type="term" value="C:cytosol"/>
    <property type="evidence" value="ECO:0007669"/>
    <property type="project" value="TreeGrafter"/>
</dbReference>
<evidence type="ECO:0000256" key="3">
    <source>
        <dbReference type="ARBA" id="ARBA00022741"/>
    </source>
</evidence>
<evidence type="ECO:0000256" key="5">
    <source>
        <dbReference type="ARBA" id="ARBA00023186"/>
    </source>
</evidence>
<dbReference type="PROSITE" id="PS51903">
    <property type="entry name" value="CLP_R"/>
    <property type="match status" value="1"/>
</dbReference>
<dbReference type="Pfam" id="PF17871">
    <property type="entry name" value="AAA_lid_9"/>
    <property type="match status" value="1"/>
</dbReference>
<dbReference type="InterPro" id="IPR001270">
    <property type="entry name" value="ClpA/B"/>
</dbReference>
<keyword evidence="5 7" id="KW-0143">Chaperone</keyword>
<dbReference type="GO" id="GO:0051082">
    <property type="term" value="F:unfolded protein binding"/>
    <property type="evidence" value="ECO:0007669"/>
    <property type="project" value="TreeGrafter"/>
</dbReference>
<dbReference type="PRINTS" id="PR00300">
    <property type="entry name" value="CLPPROTEASEA"/>
</dbReference>
<dbReference type="Gene3D" id="1.10.8.60">
    <property type="match status" value="1"/>
</dbReference>
<dbReference type="FunFam" id="3.40.50.300:FF:000010">
    <property type="entry name" value="Chaperone clpB 1, putative"/>
    <property type="match status" value="1"/>
</dbReference>
<dbReference type="InterPro" id="IPR019489">
    <property type="entry name" value="Clp_ATPase_C"/>
</dbReference>
<evidence type="ECO:0000313" key="11">
    <source>
        <dbReference type="Proteomes" id="UP001221142"/>
    </source>
</evidence>
<keyword evidence="4 7" id="KW-0067">ATP-binding</keyword>
<dbReference type="GO" id="GO:0042026">
    <property type="term" value="P:protein refolding"/>
    <property type="evidence" value="ECO:0007669"/>
    <property type="project" value="TreeGrafter"/>
</dbReference>
<dbReference type="AlphaFoldDB" id="A0AAD7BUP0"/>
<protein>
    <submittedName>
        <fullName evidence="10">P-loop containing nucleoside triphosphate hydrolase protein</fullName>
    </submittedName>
</protein>
<evidence type="ECO:0000313" key="10">
    <source>
        <dbReference type="EMBL" id="KAJ7630930.1"/>
    </source>
</evidence>
<dbReference type="Pfam" id="PF10431">
    <property type="entry name" value="ClpB_D2-small"/>
    <property type="match status" value="1"/>
</dbReference>
<reference evidence="10" key="1">
    <citation type="submission" date="2023-03" db="EMBL/GenBank/DDBJ databases">
        <title>Massive genome expansion in bonnet fungi (Mycena s.s.) driven by repeated elements and novel gene families across ecological guilds.</title>
        <authorList>
            <consortium name="Lawrence Berkeley National Laboratory"/>
            <person name="Harder C.B."/>
            <person name="Miyauchi S."/>
            <person name="Viragh M."/>
            <person name="Kuo A."/>
            <person name="Thoen E."/>
            <person name="Andreopoulos B."/>
            <person name="Lu D."/>
            <person name="Skrede I."/>
            <person name="Drula E."/>
            <person name="Henrissat B."/>
            <person name="Morin E."/>
            <person name="Kohler A."/>
            <person name="Barry K."/>
            <person name="LaButti K."/>
            <person name="Morin E."/>
            <person name="Salamov A."/>
            <person name="Lipzen A."/>
            <person name="Mereny Z."/>
            <person name="Hegedus B."/>
            <person name="Baldrian P."/>
            <person name="Stursova M."/>
            <person name="Weitz H."/>
            <person name="Taylor A."/>
            <person name="Grigoriev I.V."/>
            <person name="Nagy L.G."/>
            <person name="Martin F."/>
            <person name="Kauserud H."/>
        </authorList>
    </citation>
    <scope>NUCLEOTIDE SEQUENCE</scope>
    <source>
        <strain evidence="10">9284</strain>
    </source>
</reference>
<evidence type="ECO:0000256" key="8">
    <source>
        <dbReference type="SAM" id="Coils"/>
    </source>
</evidence>
<dbReference type="InterPro" id="IPR003593">
    <property type="entry name" value="AAA+_ATPase"/>
</dbReference>
<dbReference type="InterPro" id="IPR004176">
    <property type="entry name" value="Clp_R_N"/>
</dbReference>
<evidence type="ECO:0000256" key="2">
    <source>
        <dbReference type="ARBA" id="ARBA00022737"/>
    </source>
</evidence>
<dbReference type="InterPro" id="IPR027417">
    <property type="entry name" value="P-loop_NTPase"/>
</dbReference>
<keyword evidence="10" id="KW-0378">Hydrolase</keyword>
<dbReference type="FunFam" id="3.40.50.300:FF:000025">
    <property type="entry name" value="ATP-dependent Clp protease subunit"/>
    <property type="match status" value="1"/>
</dbReference>
<dbReference type="InterPro" id="IPR036628">
    <property type="entry name" value="Clp_N_dom_sf"/>
</dbReference>
<dbReference type="GO" id="GO:0005524">
    <property type="term" value="F:ATP binding"/>
    <property type="evidence" value="ECO:0007669"/>
    <property type="project" value="UniProtKB-KW"/>
</dbReference>
<dbReference type="CDD" id="cd19499">
    <property type="entry name" value="RecA-like_ClpB_Hsp104-like"/>
    <property type="match status" value="1"/>
</dbReference>
<dbReference type="Pfam" id="PF07724">
    <property type="entry name" value="AAA_2"/>
    <property type="match status" value="1"/>
</dbReference>
<keyword evidence="8" id="KW-0175">Coiled coil</keyword>
<keyword evidence="2 6" id="KW-0677">Repeat</keyword>
<dbReference type="GO" id="GO:0051087">
    <property type="term" value="F:protein-folding chaperone binding"/>
    <property type="evidence" value="ECO:0007669"/>
    <property type="project" value="TreeGrafter"/>
</dbReference>
<dbReference type="Pfam" id="PF00004">
    <property type="entry name" value="AAA"/>
    <property type="match status" value="1"/>
</dbReference>
<keyword evidence="11" id="KW-1185">Reference proteome</keyword>
<evidence type="ECO:0000259" key="9">
    <source>
        <dbReference type="PROSITE" id="PS51903"/>
    </source>
</evidence>
<dbReference type="PROSITE" id="PS00870">
    <property type="entry name" value="CLPAB_1"/>
    <property type="match status" value="1"/>
</dbReference>
<dbReference type="Gene3D" id="3.40.50.300">
    <property type="entry name" value="P-loop containing nucleotide triphosphate hydrolases"/>
    <property type="match status" value="3"/>
</dbReference>
<comment type="caution">
    <text evidence="10">The sequence shown here is derived from an EMBL/GenBank/DDBJ whole genome shotgun (WGS) entry which is preliminary data.</text>
</comment>
<dbReference type="SMART" id="SM01086">
    <property type="entry name" value="ClpB_D2-small"/>
    <property type="match status" value="1"/>
</dbReference>
<evidence type="ECO:0000256" key="1">
    <source>
        <dbReference type="ARBA" id="ARBA00008675"/>
    </source>
</evidence>
<dbReference type="Pfam" id="PF02861">
    <property type="entry name" value="Clp_N"/>
    <property type="match status" value="1"/>
</dbReference>
<evidence type="ECO:0000256" key="6">
    <source>
        <dbReference type="PROSITE-ProRule" id="PRU01251"/>
    </source>
</evidence>
<evidence type="ECO:0000256" key="4">
    <source>
        <dbReference type="ARBA" id="ARBA00022840"/>
    </source>
</evidence>
<dbReference type="Gene3D" id="1.10.1780.10">
    <property type="entry name" value="Clp, N-terminal domain"/>
    <property type="match status" value="1"/>
</dbReference>
<feature type="domain" description="Clp R" evidence="9">
    <location>
        <begin position="1"/>
        <end position="158"/>
    </location>
</feature>
<feature type="coiled-coil region" evidence="8">
    <location>
        <begin position="428"/>
        <end position="462"/>
    </location>
</feature>
<sequence length="902" mass="99340">MNNFDFTDKTTETISAAFQAAKDYANAQVHPVHIAWVLLNEGSPDSAIPGGLAPATSLFSSVISRAGGDPAAVKRAVQKAVVRLPTQSPPPDETSLSSTTLKVLREAQALQKQMHDSYIAQDHLLLALLKDSSIAAILKECSLTEAVLKTAIEQIRGNRRVESKTAEQGFDALQKYATDLTALAEEGKIDPVIGRDNEIRRAIRILCRRTKNNPVLIGEPGVGKTSIAEGLAQRIVNRDVPASLMGRLYSLDMGALMAGAKYKGEYEERVKAVLDEVEKASNNGGPGVILFIDELHLIMAGRGAEGGGMDAGNLIKPQLARGKLRCIGATTLAEYRKYIETDAALERRFAQVIVNEPSVPETINILRGIRERYEVHHGVRILDGALISAATLAHRYLTSRRLPDAAIDLVDEGCSAVRVTRETEPEDIDRLQRRKLELEVEVHALEREKDEASKERLQVARKAIADVDEQLQPLKAAFENEKRRGDEIASVRRKMEEMRAKIEDAERRHDLQTASDIKYYALPDLQNRLHQLEAKKAAEDAAGGDQSDTVTPEQIAEIVARWTSIPVTRLMSSEKEKLLKMEKILASSVVGQPDAVKAVANAIRLSRSGLTNPNRPIASFLLAGPSGTGKTLLAKTLATLLFDSPDAMIRIDGSEYSEKHSISRLIGAPPGYVGHDAGGQLTEYVRRKPYSIILVDEVEKACREFHTLFLQVLDDGRLTDGQSRIVDFRNTVIIMTSNLGAAYLNDMGEGAVTAQTRGLVMGAIQGHFPPEFINRLDEIVIFRTLSRQNVLKIVEIRLREVEQRLADRKITLDVDPQAKAYLVSVGWSPNYGARPLNRAIQSELLHPLSMQLLADRVRDGEVVKISYDGPSNRLIIVPNHEGVAGMDVDMEDDDDIEIEEMD</sequence>
<dbReference type="InterPro" id="IPR041546">
    <property type="entry name" value="ClpA/ClpB_AAA_lid"/>
</dbReference>
<dbReference type="InterPro" id="IPR050130">
    <property type="entry name" value="ClpA_ClpB"/>
</dbReference>
<dbReference type="CDD" id="cd00009">
    <property type="entry name" value="AAA"/>
    <property type="match status" value="1"/>
</dbReference>
<dbReference type="InterPro" id="IPR028299">
    <property type="entry name" value="ClpA/B_CS2"/>
</dbReference>
<dbReference type="PANTHER" id="PTHR11638">
    <property type="entry name" value="ATP-DEPENDENT CLP PROTEASE"/>
    <property type="match status" value="1"/>
</dbReference>
<accession>A0AAD7BUP0</accession>
<dbReference type="SMART" id="SM00382">
    <property type="entry name" value="AAA"/>
    <property type="match status" value="2"/>
</dbReference>
<organism evidence="10 11">
    <name type="scientific">Roridomyces roridus</name>
    <dbReference type="NCBI Taxonomy" id="1738132"/>
    <lineage>
        <taxon>Eukaryota</taxon>
        <taxon>Fungi</taxon>
        <taxon>Dikarya</taxon>
        <taxon>Basidiomycota</taxon>
        <taxon>Agaricomycotina</taxon>
        <taxon>Agaricomycetes</taxon>
        <taxon>Agaricomycetidae</taxon>
        <taxon>Agaricales</taxon>
        <taxon>Marasmiineae</taxon>
        <taxon>Mycenaceae</taxon>
        <taxon>Roridomyces</taxon>
    </lineage>
</organism>